<name>A0A2P6MN34_9EUKA</name>
<gene>
    <name evidence="1" type="ORF">PROFUN_16969</name>
</gene>
<dbReference type="AlphaFoldDB" id="A0A2P6MN34"/>
<protein>
    <submittedName>
        <fullName evidence="1">Uncharacterized protein</fullName>
    </submittedName>
</protein>
<dbReference type="OrthoDB" id="410478at2759"/>
<evidence type="ECO:0000313" key="1">
    <source>
        <dbReference type="EMBL" id="PRP73118.1"/>
    </source>
</evidence>
<evidence type="ECO:0000313" key="2">
    <source>
        <dbReference type="Proteomes" id="UP000241769"/>
    </source>
</evidence>
<feature type="non-terminal residue" evidence="1">
    <location>
        <position position="1"/>
    </location>
</feature>
<reference evidence="1 2" key="1">
    <citation type="journal article" date="2018" name="Genome Biol. Evol.">
        <title>Multiple Roots of Fruiting Body Formation in Amoebozoa.</title>
        <authorList>
            <person name="Hillmann F."/>
            <person name="Forbes G."/>
            <person name="Novohradska S."/>
            <person name="Ferling I."/>
            <person name="Riege K."/>
            <person name="Groth M."/>
            <person name="Westermann M."/>
            <person name="Marz M."/>
            <person name="Spaller T."/>
            <person name="Winckler T."/>
            <person name="Schaap P."/>
            <person name="Glockner G."/>
        </authorList>
    </citation>
    <scope>NUCLEOTIDE SEQUENCE [LARGE SCALE GENOMIC DNA]</scope>
    <source>
        <strain evidence="1 2">Jena</strain>
    </source>
</reference>
<sequence>DSLCRSLMLSMERITYMTIRHKGTVLQPPQDAVLFTNAVPREKLGIPIKSKQIMDYHSGLCSITTNCPLTGLINHAFGTRELYFLDQNISHNSSMMISLLWGHLLHTFEQHMWMIFADPQWRLLNCYEYSVFPQQVIHQDVKFKRNQTVKKSSMDGISLAHSNFTKD</sequence>
<accession>A0A2P6MN34</accession>
<comment type="caution">
    <text evidence="1">The sequence shown here is derived from an EMBL/GenBank/DDBJ whole genome shotgun (WGS) entry which is preliminary data.</text>
</comment>
<organism evidence="1 2">
    <name type="scientific">Planoprotostelium fungivorum</name>
    <dbReference type="NCBI Taxonomy" id="1890364"/>
    <lineage>
        <taxon>Eukaryota</taxon>
        <taxon>Amoebozoa</taxon>
        <taxon>Evosea</taxon>
        <taxon>Variosea</taxon>
        <taxon>Cavosteliida</taxon>
        <taxon>Cavosteliaceae</taxon>
        <taxon>Planoprotostelium</taxon>
    </lineage>
</organism>
<dbReference type="EMBL" id="MDYQ01000663">
    <property type="protein sequence ID" value="PRP73118.1"/>
    <property type="molecule type" value="Genomic_DNA"/>
</dbReference>
<keyword evidence="2" id="KW-1185">Reference proteome</keyword>
<dbReference type="InParanoid" id="A0A2P6MN34"/>
<dbReference type="Proteomes" id="UP000241769">
    <property type="component" value="Unassembled WGS sequence"/>
</dbReference>
<proteinExistence type="predicted"/>